<keyword evidence="3" id="KW-1185">Reference proteome</keyword>
<dbReference type="InterPro" id="IPR023485">
    <property type="entry name" value="Ptyr_pPase"/>
</dbReference>
<dbReference type="SMART" id="SM00226">
    <property type="entry name" value="LMWPc"/>
    <property type="match status" value="1"/>
</dbReference>
<gene>
    <name evidence="2" type="ORF">FF011L_09630</name>
</gene>
<dbReference type="InterPro" id="IPR036196">
    <property type="entry name" value="Ptyr_pPase_sf"/>
</dbReference>
<dbReference type="KEGG" id="rml:FF011L_09630"/>
<dbReference type="RefSeq" id="WP_218933008.1">
    <property type="nucleotide sequence ID" value="NZ_CP036262.1"/>
</dbReference>
<proteinExistence type="predicted"/>
<evidence type="ECO:0000259" key="1">
    <source>
        <dbReference type="SMART" id="SM00226"/>
    </source>
</evidence>
<feature type="domain" description="Phosphotyrosine protein phosphatase I" evidence="1">
    <location>
        <begin position="46"/>
        <end position="155"/>
    </location>
</feature>
<name>A0A517MBF7_9BACT</name>
<evidence type="ECO:0000313" key="3">
    <source>
        <dbReference type="Proteomes" id="UP000320672"/>
    </source>
</evidence>
<dbReference type="Proteomes" id="UP000320672">
    <property type="component" value="Chromosome"/>
</dbReference>
<protein>
    <submittedName>
        <fullName evidence="2">Low molecular weight phosphotyrosine protein phosphatase</fullName>
    </submittedName>
</protein>
<dbReference type="AlphaFoldDB" id="A0A517MBF7"/>
<dbReference type="EMBL" id="CP036262">
    <property type="protein sequence ID" value="QDS92226.1"/>
    <property type="molecule type" value="Genomic_DNA"/>
</dbReference>
<evidence type="ECO:0000313" key="2">
    <source>
        <dbReference type="EMBL" id="QDS92226.1"/>
    </source>
</evidence>
<dbReference type="Gene3D" id="3.40.50.2300">
    <property type="match status" value="1"/>
</dbReference>
<organism evidence="2 3">
    <name type="scientific">Roseimaritima multifibrata</name>
    <dbReference type="NCBI Taxonomy" id="1930274"/>
    <lineage>
        <taxon>Bacteria</taxon>
        <taxon>Pseudomonadati</taxon>
        <taxon>Planctomycetota</taxon>
        <taxon>Planctomycetia</taxon>
        <taxon>Pirellulales</taxon>
        <taxon>Pirellulaceae</taxon>
        <taxon>Roseimaritima</taxon>
    </lineage>
</organism>
<accession>A0A517MBF7</accession>
<reference evidence="2 3" key="1">
    <citation type="submission" date="2019-02" db="EMBL/GenBank/DDBJ databases">
        <title>Deep-cultivation of Planctomycetes and their phenomic and genomic characterization uncovers novel biology.</title>
        <authorList>
            <person name="Wiegand S."/>
            <person name="Jogler M."/>
            <person name="Boedeker C."/>
            <person name="Pinto D."/>
            <person name="Vollmers J."/>
            <person name="Rivas-Marin E."/>
            <person name="Kohn T."/>
            <person name="Peeters S.H."/>
            <person name="Heuer A."/>
            <person name="Rast P."/>
            <person name="Oberbeckmann S."/>
            <person name="Bunk B."/>
            <person name="Jeske O."/>
            <person name="Meyerdierks A."/>
            <person name="Storesund J.E."/>
            <person name="Kallscheuer N."/>
            <person name="Luecker S."/>
            <person name="Lage O.M."/>
            <person name="Pohl T."/>
            <person name="Merkel B.J."/>
            <person name="Hornburger P."/>
            <person name="Mueller R.-W."/>
            <person name="Bruemmer F."/>
            <person name="Labrenz M."/>
            <person name="Spormann A.M."/>
            <person name="Op den Camp H."/>
            <person name="Overmann J."/>
            <person name="Amann R."/>
            <person name="Jetten M.S.M."/>
            <person name="Mascher T."/>
            <person name="Medema M.H."/>
            <person name="Devos D.P."/>
            <person name="Kaster A.-K."/>
            <person name="Ovreas L."/>
            <person name="Rohde M."/>
            <person name="Galperin M.Y."/>
            <person name="Jogler C."/>
        </authorList>
    </citation>
    <scope>NUCLEOTIDE SEQUENCE [LARGE SCALE GENOMIC DNA]</scope>
    <source>
        <strain evidence="2 3">FF011L</strain>
    </source>
</reference>
<sequence length="157" mass="18149">MNDDLSPREKKWSDLYLRSEKLHRAKQLGMEYPRVQGHHQIEQHAVNVLFICSKNRWRSPTAEKMYTDHDLIRVRSAGTSRSANRVVRSGDLKWADVVIAMEPKHVSRLRADFPGETRYLDIHCADIPDDYRFMDPELQSLIADAVARILPDHASNG</sequence>
<dbReference type="SUPFAM" id="SSF52788">
    <property type="entry name" value="Phosphotyrosine protein phosphatases I"/>
    <property type="match status" value="1"/>
</dbReference>